<keyword evidence="1" id="KW-0732">Signal</keyword>
<dbReference type="AlphaFoldDB" id="Q0ATN0"/>
<reference evidence="3 4" key="1">
    <citation type="submission" date="2006-08" db="EMBL/GenBank/DDBJ databases">
        <title>Complete sequence of Maricaulis maris MCS10.</title>
        <authorList>
            <consortium name="US DOE Joint Genome Institute"/>
            <person name="Copeland A."/>
            <person name="Lucas S."/>
            <person name="Lapidus A."/>
            <person name="Barry K."/>
            <person name="Detter J.C."/>
            <person name="Glavina del Rio T."/>
            <person name="Hammon N."/>
            <person name="Israni S."/>
            <person name="Dalin E."/>
            <person name="Tice H."/>
            <person name="Pitluck S."/>
            <person name="Saunders E."/>
            <person name="Brettin T."/>
            <person name="Bruce D."/>
            <person name="Han C."/>
            <person name="Tapia R."/>
            <person name="Gilna P."/>
            <person name="Schmutz J."/>
            <person name="Larimer F."/>
            <person name="Land M."/>
            <person name="Hauser L."/>
            <person name="Kyrpides N."/>
            <person name="Mikhailova N."/>
            <person name="Viollier P."/>
            <person name="Stephens C."/>
            <person name="Richardson P."/>
        </authorList>
    </citation>
    <scope>NUCLEOTIDE SEQUENCE [LARGE SCALE GENOMIC DNA]</scope>
    <source>
        <strain evidence="3 4">MCS10</strain>
    </source>
</reference>
<dbReference type="InterPro" id="IPR029045">
    <property type="entry name" value="ClpP/crotonase-like_dom_sf"/>
</dbReference>
<evidence type="ECO:0000259" key="2">
    <source>
        <dbReference type="SMART" id="SM00245"/>
    </source>
</evidence>
<keyword evidence="4" id="KW-1185">Reference proteome</keyword>
<organism evidence="3 4">
    <name type="scientific">Maricaulis maris (strain MCS10)</name>
    <name type="common">Caulobacter maris</name>
    <dbReference type="NCBI Taxonomy" id="394221"/>
    <lineage>
        <taxon>Bacteria</taxon>
        <taxon>Pseudomonadati</taxon>
        <taxon>Pseudomonadota</taxon>
        <taxon>Alphaproteobacteria</taxon>
        <taxon>Maricaulales</taxon>
        <taxon>Maricaulaceae</taxon>
        <taxon>Maricaulis</taxon>
    </lineage>
</organism>
<evidence type="ECO:0000313" key="4">
    <source>
        <dbReference type="Proteomes" id="UP000001964"/>
    </source>
</evidence>
<dbReference type="InterPro" id="IPR005151">
    <property type="entry name" value="Tail-specific_protease"/>
</dbReference>
<dbReference type="STRING" id="394221.Mmar10_0061"/>
<evidence type="ECO:0000256" key="1">
    <source>
        <dbReference type="SAM" id="SignalP"/>
    </source>
</evidence>
<dbReference type="EMBL" id="CP000449">
    <property type="protein sequence ID" value="ABI64357.1"/>
    <property type="molecule type" value="Genomic_DNA"/>
</dbReference>
<dbReference type="PANTHER" id="PTHR11261:SF3">
    <property type="entry name" value="RETINOL-BINDING PROTEIN 3"/>
    <property type="match status" value="1"/>
</dbReference>
<feature type="chain" id="PRO_5004168435" evidence="1">
    <location>
        <begin position="24"/>
        <end position="441"/>
    </location>
</feature>
<dbReference type="HOGENOM" id="CLU_044498_1_0_5"/>
<dbReference type="RefSeq" id="WP_011642004.1">
    <property type="nucleotide sequence ID" value="NC_008347.1"/>
</dbReference>
<dbReference type="GO" id="GO:0006508">
    <property type="term" value="P:proteolysis"/>
    <property type="evidence" value="ECO:0007669"/>
    <property type="project" value="InterPro"/>
</dbReference>
<dbReference type="PANTHER" id="PTHR11261">
    <property type="entry name" value="INTERPHOTORECEPTOR RETINOID-BINDING PROTEIN"/>
    <property type="match status" value="1"/>
</dbReference>
<dbReference type="SMART" id="SM00245">
    <property type="entry name" value="TSPc"/>
    <property type="match status" value="1"/>
</dbReference>
<dbReference type="GO" id="GO:0008236">
    <property type="term" value="F:serine-type peptidase activity"/>
    <property type="evidence" value="ECO:0007669"/>
    <property type="project" value="InterPro"/>
</dbReference>
<dbReference type="eggNOG" id="COG0793">
    <property type="taxonomic scope" value="Bacteria"/>
</dbReference>
<proteinExistence type="predicted"/>
<gene>
    <name evidence="3" type="ordered locus">Mmar10_0061</name>
</gene>
<name>Q0ATN0_MARMM</name>
<dbReference type="Gene3D" id="3.90.226.10">
    <property type="entry name" value="2-enoyl-CoA Hydratase, Chain A, domain 1"/>
    <property type="match status" value="1"/>
</dbReference>
<evidence type="ECO:0000313" key="3">
    <source>
        <dbReference type="EMBL" id="ABI64357.1"/>
    </source>
</evidence>
<dbReference type="Proteomes" id="UP000001964">
    <property type="component" value="Chromosome"/>
</dbReference>
<feature type="domain" description="Tail specific protease" evidence="2">
    <location>
        <begin position="119"/>
        <end position="313"/>
    </location>
</feature>
<sequence precursor="true">MINHITTGLVSSALVFAFSAATAAQTSISASEREAAITALAQVIEDEFFDAERAVQIADSLRTANADGAFNTAGEAEALAAALTARLSEEDRHFGVNYAGPEAVAAANAPRESRPRPSDGDRWAGLRRQNFGFASVEILPGNIGYIDLRMFAPIEPAEATARAALEFIAGTDAVIFDVRQNGGGAPSMVQYLVSHFLEPGGDTLINTFVSRDYEYPNQLWSLPSHPAGFRPDVPLYVLTSGRTGSAGEAFPYHLQALERATLIGETTYGAGNPGGTFLVDEGFSIFVSTGSARNPVTGTNWETTGVVPDIPVSADDALDTALADAYSTLLEGDVGGSARLGLEWGLESLQLRDNPASVDAAQLARYAGSYGIRSFTVENGRLMYSRDGAPAVAMEALGDHRFRLPDDDEARFVFQMNRSGPATRMDLQLLSGRVIANPRND</sequence>
<dbReference type="SUPFAM" id="SSF52096">
    <property type="entry name" value="ClpP/crotonase"/>
    <property type="match status" value="1"/>
</dbReference>
<dbReference type="CDD" id="cd07563">
    <property type="entry name" value="Peptidase_S41_IRBP"/>
    <property type="match status" value="1"/>
</dbReference>
<feature type="signal peptide" evidence="1">
    <location>
        <begin position="1"/>
        <end position="23"/>
    </location>
</feature>
<protein>
    <submittedName>
        <fullName evidence="3">Peptidase S41</fullName>
    </submittedName>
</protein>
<dbReference type="KEGG" id="mmr:Mmar10_0061"/>
<dbReference type="OrthoDB" id="5377981at2"/>
<dbReference type="Pfam" id="PF03572">
    <property type="entry name" value="Peptidase_S41"/>
    <property type="match status" value="1"/>
</dbReference>
<dbReference type="Gene3D" id="3.30.750.44">
    <property type="match status" value="1"/>
</dbReference>
<accession>Q0ATN0</accession>